<feature type="transmembrane region" description="Helical" evidence="1">
    <location>
        <begin position="45"/>
        <end position="63"/>
    </location>
</feature>
<dbReference type="EMBL" id="AOMB01000003">
    <property type="protein sequence ID" value="EMA42015.1"/>
    <property type="molecule type" value="Genomic_DNA"/>
</dbReference>
<keyword evidence="3" id="KW-1185">Reference proteome</keyword>
<keyword evidence="1" id="KW-0472">Membrane</keyword>
<evidence type="ECO:0000256" key="1">
    <source>
        <dbReference type="SAM" id="Phobius"/>
    </source>
</evidence>
<evidence type="ECO:0000313" key="3">
    <source>
        <dbReference type="Proteomes" id="UP000011566"/>
    </source>
</evidence>
<feature type="transmembrane region" description="Helical" evidence="1">
    <location>
        <begin position="12"/>
        <end position="39"/>
    </location>
</feature>
<keyword evidence="1" id="KW-1133">Transmembrane helix</keyword>
<organism evidence="2 3">
    <name type="scientific">Halococcus hamelinensis 100A6</name>
    <dbReference type="NCBI Taxonomy" id="1132509"/>
    <lineage>
        <taxon>Archaea</taxon>
        <taxon>Methanobacteriati</taxon>
        <taxon>Methanobacteriota</taxon>
        <taxon>Stenosarchaea group</taxon>
        <taxon>Halobacteria</taxon>
        <taxon>Halobacteriales</taxon>
        <taxon>Halococcaceae</taxon>
        <taxon>Halococcus</taxon>
    </lineage>
</organism>
<feature type="transmembrane region" description="Helical" evidence="1">
    <location>
        <begin position="75"/>
        <end position="95"/>
    </location>
</feature>
<dbReference type="AlphaFoldDB" id="M0MCC2"/>
<protein>
    <submittedName>
        <fullName evidence="2">Uncharacterized protein</fullName>
    </submittedName>
</protein>
<keyword evidence="1" id="KW-0812">Transmembrane</keyword>
<sequence length="96" mass="9920">MEQNAGRFSPSIEYGLVIVFALMGVAVVGSGALGFYLGITALSNYVLVTAGLVMVGTTAFEIVTGDPGRYTGTNGWIIALVVMAMVSLAAIALQFL</sequence>
<evidence type="ECO:0000313" key="2">
    <source>
        <dbReference type="EMBL" id="EMA42015.1"/>
    </source>
</evidence>
<gene>
    <name evidence="2" type="ORF">C447_00455</name>
</gene>
<dbReference type="Proteomes" id="UP000011566">
    <property type="component" value="Unassembled WGS sequence"/>
</dbReference>
<proteinExistence type="predicted"/>
<name>M0MCC2_9EURY</name>
<reference evidence="2 3" key="1">
    <citation type="journal article" date="2014" name="PLoS Genet.">
        <title>Phylogenetically driven sequencing of extremely halophilic archaea reveals strategies for static and dynamic osmo-response.</title>
        <authorList>
            <person name="Becker E.A."/>
            <person name="Seitzer P.M."/>
            <person name="Tritt A."/>
            <person name="Larsen D."/>
            <person name="Krusor M."/>
            <person name="Yao A.I."/>
            <person name="Wu D."/>
            <person name="Madern D."/>
            <person name="Eisen J.A."/>
            <person name="Darling A.E."/>
            <person name="Facciotti M.T."/>
        </authorList>
    </citation>
    <scope>NUCLEOTIDE SEQUENCE [LARGE SCALE GENOMIC DNA]</scope>
    <source>
        <strain evidence="2 3">100A6</strain>
    </source>
</reference>
<comment type="caution">
    <text evidence="2">The sequence shown here is derived from an EMBL/GenBank/DDBJ whole genome shotgun (WGS) entry which is preliminary data.</text>
</comment>
<dbReference type="RefSeq" id="WP_007689735.1">
    <property type="nucleotide sequence ID" value="NZ_AJRK01000420.1"/>
</dbReference>
<accession>M0MCC2</accession>
<dbReference type="PATRIC" id="fig|1132509.6.peg.110"/>